<dbReference type="GO" id="GO:0016020">
    <property type="term" value="C:membrane"/>
    <property type="evidence" value="ECO:0007669"/>
    <property type="project" value="InterPro"/>
</dbReference>
<keyword evidence="4" id="KW-1185">Reference proteome</keyword>
<feature type="transmembrane region" description="Helical" evidence="1">
    <location>
        <begin position="196"/>
        <end position="221"/>
    </location>
</feature>
<feature type="transmembrane region" description="Helical" evidence="1">
    <location>
        <begin position="172"/>
        <end position="190"/>
    </location>
</feature>
<keyword evidence="1" id="KW-1133">Transmembrane helix</keyword>
<proteinExistence type="predicted"/>
<reference evidence="3 4" key="1">
    <citation type="submission" date="2017-03" db="EMBL/GenBank/DDBJ databases">
        <authorList>
            <person name="Afonso C.L."/>
            <person name="Miller P.J."/>
            <person name="Scott M.A."/>
            <person name="Spackman E."/>
            <person name="Goraichik I."/>
            <person name="Dimitrov K.M."/>
            <person name="Suarez D.L."/>
            <person name="Swayne D.E."/>
        </authorList>
    </citation>
    <scope>NUCLEOTIDE SEQUENCE [LARGE SCALE GENOMIC DNA]</scope>
    <source>
        <strain evidence="3 4">CECT 7680</strain>
    </source>
</reference>
<feature type="transmembrane region" description="Helical" evidence="1">
    <location>
        <begin position="256"/>
        <end position="276"/>
    </location>
</feature>
<dbReference type="Proteomes" id="UP000193409">
    <property type="component" value="Unassembled WGS sequence"/>
</dbReference>
<dbReference type="AlphaFoldDB" id="A0A1Y5RFX2"/>
<feature type="transmembrane region" description="Helical" evidence="1">
    <location>
        <begin position="118"/>
        <end position="138"/>
    </location>
</feature>
<feature type="transmembrane region" description="Helical" evidence="1">
    <location>
        <begin position="233"/>
        <end position="250"/>
    </location>
</feature>
<dbReference type="InterPro" id="IPR000620">
    <property type="entry name" value="EamA_dom"/>
</dbReference>
<dbReference type="SUPFAM" id="SSF103481">
    <property type="entry name" value="Multidrug resistance efflux transporter EmrE"/>
    <property type="match status" value="2"/>
</dbReference>
<gene>
    <name evidence="3" type="ORF">PSA7680_00464</name>
</gene>
<evidence type="ECO:0000313" key="4">
    <source>
        <dbReference type="Proteomes" id="UP000193409"/>
    </source>
</evidence>
<sequence length="286" mass="29710">MIRAALLMLLAMSLIPLGDTAGKLLITRHGVSPWFVAWSRFAIGALAMLPFLGSTFRPRLMADGRIWLRGMLIVGGICAILTALSTEPLPNVFGAFFIGPVISYGLSVWLLKERPEAARIALLGLGFLGVLMVVKPGFGMTPGLGFAVLAGCFYGAFLTASRWLAGVARPRGLLFSQLLVGALVLAPAGLSHLPQATAPVAALALLSALASMAGNLLLVVVYRMAPATRMAPFVYFQLVAATGLGLAVFGDLPDAVALAGLALLVASGLAGLWPRLTPTPPAPGSR</sequence>
<name>A0A1Y5RFX2_9RHOB</name>
<feature type="domain" description="EamA" evidence="2">
    <location>
        <begin position="4"/>
        <end position="134"/>
    </location>
</feature>
<keyword evidence="1" id="KW-0472">Membrane</keyword>
<feature type="transmembrane region" description="Helical" evidence="1">
    <location>
        <begin position="92"/>
        <end position="111"/>
    </location>
</feature>
<feature type="transmembrane region" description="Helical" evidence="1">
    <location>
        <begin position="36"/>
        <end position="54"/>
    </location>
</feature>
<feature type="transmembrane region" description="Helical" evidence="1">
    <location>
        <begin position="66"/>
        <end position="86"/>
    </location>
</feature>
<keyword evidence="1" id="KW-0812">Transmembrane</keyword>
<dbReference type="InterPro" id="IPR037185">
    <property type="entry name" value="EmrE-like"/>
</dbReference>
<organism evidence="3 4">
    <name type="scientific">Pseudoruegeria aquimaris</name>
    <dbReference type="NCBI Taxonomy" id="393663"/>
    <lineage>
        <taxon>Bacteria</taxon>
        <taxon>Pseudomonadati</taxon>
        <taxon>Pseudomonadota</taxon>
        <taxon>Alphaproteobacteria</taxon>
        <taxon>Rhodobacterales</taxon>
        <taxon>Roseobacteraceae</taxon>
        <taxon>Pseudoruegeria</taxon>
    </lineage>
</organism>
<dbReference type="EMBL" id="FWFQ01000002">
    <property type="protein sequence ID" value="SLN16570.1"/>
    <property type="molecule type" value="Genomic_DNA"/>
</dbReference>
<protein>
    <submittedName>
        <fullName evidence="3">EamA-like transporter family protein</fullName>
    </submittedName>
</protein>
<evidence type="ECO:0000256" key="1">
    <source>
        <dbReference type="SAM" id="Phobius"/>
    </source>
</evidence>
<dbReference type="RefSeq" id="WP_085867036.1">
    <property type="nucleotide sequence ID" value="NZ_FWFQ01000002.1"/>
</dbReference>
<accession>A0A1Y5RFX2</accession>
<dbReference type="OrthoDB" id="7818056at2"/>
<evidence type="ECO:0000313" key="3">
    <source>
        <dbReference type="EMBL" id="SLN16570.1"/>
    </source>
</evidence>
<evidence type="ECO:0000259" key="2">
    <source>
        <dbReference type="Pfam" id="PF00892"/>
    </source>
</evidence>
<dbReference type="Pfam" id="PF00892">
    <property type="entry name" value="EamA"/>
    <property type="match status" value="1"/>
</dbReference>
<feature type="transmembrane region" description="Helical" evidence="1">
    <location>
        <begin position="144"/>
        <end position="165"/>
    </location>
</feature>